<protein>
    <recommendedName>
        <fullName evidence="1">DUF7886 domain-containing protein</fullName>
    </recommendedName>
</protein>
<keyword evidence="3" id="KW-1185">Reference proteome</keyword>
<accession>A0A1X2HTI6</accession>
<evidence type="ECO:0000259" key="1">
    <source>
        <dbReference type="Pfam" id="PF25377"/>
    </source>
</evidence>
<dbReference type="OrthoDB" id="239865at2759"/>
<dbReference type="EMBL" id="MCGN01000001">
    <property type="protein sequence ID" value="ORZ02418.1"/>
    <property type="molecule type" value="Genomic_DNA"/>
</dbReference>
<dbReference type="OMA" id="QGIRVWD"/>
<dbReference type="Proteomes" id="UP000242180">
    <property type="component" value="Unassembled WGS sequence"/>
</dbReference>
<comment type="caution">
    <text evidence="2">The sequence shown here is derived from an EMBL/GenBank/DDBJ whole genome shotgun (WGS) entry which is preliminary data.</text>
</comment>
<dbReference type="Pfam" id="PF25377">
    <property type="entry name" value="DUF7886"/>
    <property type="match status" value="1"/>
</dbReference>
<evidence type="ECO:0000313" key="2">
    <source>
        <dbReference type="EMBL" id="ORZ02418.1"/>
    </source>
</evidence>
<sequence>MLAEPRDVRRDTARLASFLQECLTLGNLRGFKYFETFLRGREELVLCTRGKRRLEPWTLMPPAVLARTHSRHIHHPQLTSETIPLSPSDENLLKHHEPIIFLFTGYSRYKCPYIYLRSQHEHLVLQEEEESQQPRGSTSSSFFDQPLTLKTDTAWRRHENVGLWQMVCEVLTIVLDPKPVNPLEIDFQYLDSLPLEEAVFLTGGLIHFLQEIWLQAEPSTPLAAAGKSTELEGFSFDSHILFVVYEDIKSMQNRHLANMYEYTARKDEP</sequence>
<dbReference type="PANTHER" id="PTHR47915">
    <property type="entry name" value="SI:DKEY-19B23.7"/>
    <property type="match status" value="1"/>
</dbReference>
<gene>
    <name evidence="2" type="ORF">BCR43DRAFT_519744</name>
</gene>
<feature type="domain" description="DUF7886" evidence="1">
    <location>
        <begin position="86"/>
        <end position="256"/>
    </location>
</feature>
<organism evidence="2 3">
    <name type="scientific">Syncephalastrum racemosum</name>
    <name type="common">Filamentous fungus</name>
    <dbReference type="NCBI Taxonomy" id="13706"/>
    <lineage>
        <taxon>Eukaryota</taxon>
        <taxon>Fungi</taxon>
        <taxon>Fungi incertae sedis</taxon>
        <taxon>Mucoromycota</taxon>
        <taxon>Mucoromycotina</taxon>
        <taxon>Mucoromycetes</taxon>
        <taxon>Mucorales</taxon>
        <taxon>Syncephalastraceae</taxon>
        <taxon>Syncephalastrum</taxon>
    </lineage>
</organism>
<proteinExistence type="predicted"/>
<dbReference type="InParanoid" id="A0A1X2HTI6"/>
<dbReference type="InterPro" id="IPR057208">
    <property type="entry name" value="DUF7886"/>
</dbReference>
<dbReference type="AlphaFoldDB" id="A0A1X2HTI6"/>
<dbReference type="PANTHER" id="PTHR47915:SF1">
    <property type="entry name" value="SI:DKEY-19B23.7"/>
    <property type="match status" value="1"/>
</dbReference>
<evidence type="ECO:0000313" key="3">
    <source>
        <dbReference type="Proteomes" id="UP000242180"/>
    </source>
</evidence>
<name>A0A1X2HTI6_SYNRA</name>
<reference evidence="2 3" key="1">
    <citation type="submission" date="2016-07" db="EMBL/GenBank/DDBJ databases">
        <title>Pervasive Adenine N6-methylation of Active Genes in Fungi.</title>
        <authorList>
            <consortium name="DOE Joint Genome Institute"/>
            <person name="Mondo S.J."/>
            <person name="Dannebaum R.O."/>
            <person name="Kuo R.C."/>
            <person name="Labutti K."/>
            <person name="Haridas S."/>
            <person name="Kuo A."/>
            <person name="Salamov A."/>
            <person name="Ahrendt S.R."/>
            <person name="Lipzen A."/>
            <person name="Sullivan W."/>
            <person name="Andreopoulos W.B."/>
            <person name="Clum A."/>
            <person name="Lindquist E."/>
            <person name="Daum C."/>
            <person name="Ramamoorthy G.K."/>
            <person name="Gryganskyi A."/>
            <person name="Culley D."/>
            <person name="Magnuson J.K."/>
            <person name="James T.Y."/>
            <person name="O'Malley M.A."/>
            <person name="Stajich J.E."/>
            <person name="Spatafora J.W."/>
            <person name="Visel A."/>
            <person name="Grigoriev I.V."/>
        </authorList>
    </citation>
    <scope>NUCLEOTIDE SEQUENCE [LARGE SCALE GENOMIC DNA]</scope>
    <source>
        <strain evidence="2 3">NRRL 2496</strain>
    </source>
</reference>